<dbReference type="EMBL" id="AGBW02012871">
    <property type="protein sequence ID" value="OWR44300.1"/>
    <property type="molecule type" value="Genomic_DNA"/>
</dbReference>
<proteinExistence type="predicted"/>
<dbReference type="AlphaFoldDB" id="A0A212ES27"/>
<protein>
    <submittedName>
        <fullName evidence="2">Uncharacterized protein</fullName>
    </submittedName>
</protein>
<dbReference type="InParanoid" id="A0A212ES27"/>
<dbReference type="STRING" id="278856.A0A212ES27"/>
<dbReference type="KEGG" id="dpl:KGM_201514"/>
<keyword evidence="1" id="KW-0732">Signal</keyword>
<organism evidence="2 3">
    <name type="scientific">Danaus plexippus plexippus</name>
    <dbReference type="NCBI Taxonomy" id="278856"/>
    <lineage>
        <taxon>Eukaryota</taxon>
        <taxon>Metazoa</taxon>
        <taxon>Ecdysozoa</taxon>
        <taxon>Arthropoda</taxon>
        <taxon>Hexapoda</taxon>
        <taxon>Insecta</taxon>
        <taxon>Pterygota</taxon>
        <taxon>Neoptera</taxon>
        <taxon>Endopterygota</taxon>
        <taxon>Lepidoptera</taxon>
        <taxon>Glossata</taxon>
        <taxon>Ditrysia</taxon>
        <taxon>Papilionoidea</taxon>
        <taxon>Nymphalidae</taxon>
        <taxon>Danainae</taxon>
        <taxon>Danaini</taxon>
        <taxon>Danaina</taxon>
        <taxon>Danaus</taxon>
        <taxon>Danaus</taxon>
    </lineage>
</organism>
<name>A0A212ES27_DANPL</name>
<reference evidence="2 3" key="1">
    <citation type="journal article" date="2011" name="Cell">
        <title>The monarch butterfly genome yields insights into long-distance migration.</title>
        <authorList>
            <person name="Zhan S."/>
            <person name="Merlin C."/>
            <person name="Boore J.L."/>
            <person name="Reppert S.M."/>
        </authorList>
    </citation>
    <scope>NUCLEOTIDE SEQUENCE [LARGE SCALE GENOMIC DNA]</scope>
    <source>
        <strain evidence="2">F-2</strain>
    </source>
</reference>
<gene>
    <name evidence="2" type="ORF">KGM_201514</name>
</gene>
<evidence type="ECO:0000313" key="3">
    <source>
        <dbReference type="Proteomes" id="UP000007151"/>
    </source>
</evidence>
<feature type="signal peptide" evidence="1">
    <location>
        <begin position="1"/>
        <end position="19"/>
    </location>
</feature>
<dbReference type="eggNOG" id="ENOG502T7FY">
    <property type="taxonomic scope" value="Eukaryota"/>
</dbReference>
<sequence>MKVLLISAILLQAWCNAYPKPKGVASYVYTDTDGNRYGGTYDLGNNIAPFSDPIISSFSDPYVPEFFNNFGNILPQIDLKNQRPALLNDPRAFNPTYQRRGYNPSFSRFPFGGFPFGPSAFNVNRFGENAAFASSAIAPGYRHQSAIISPANADIPNVSLTDRYADPSDDGKFYSVSSSSFASSDNDNGKLSGFRQAETVVNDNGKITKYRVHS</sequence>
<accession>A0A212ES27</accession>
<evidence type="ECO:0000256" key="1">
    <source>
        <dbReference type="SAM" id="SignalP"/>
    </source>
</evidence>
<dbReference type="Proteomes" id="UP000007151">
    <property type="component" value="Unassembled WGS sequence"/>
</dbReference>
<keyword evidence="3" id="KW-1185">Reference proteome</keyword>
<feature type="chain" id="PRO_5011117015" evidence="1">
    <location>
        <begin position="20"/>
        <end position="214"/>
    </location>
</feature>
<evidence type="ECO:0000313" key="2">
    <source>
        <dbReference type="EMBL" id="OWR44300.1"/>
    </source>
</evidence>
<comment type="caution">
    <text evidence="2">The sequence shown here is derived from an EMBL/GenBank/DDBJ whole genome shotgun (WGS) entry which is preliminary data.</text>
</comment>